<feature type="transmembrane region" description="Helical" evidence="1">
    <location>
        <begin position="37"/>
        <end position="53"/>
    </location>
</feature>
<organism evidence="2 3">
    <name type="scientific">Kineococcus radiotolerans</name>
    <dbReference type="NCBI Taxonomy" id="131568"/>
    <lineage>
        <taxon>Bacteria</taxon>
        <taxon>Bacillati</taxon>
        <taxon>Actinomycetota</taxon>
        <taxon>Actinomycetes</taxon>
        <taxon>Kineosporiales</taxon>
        <taxon>Kineosporiaceae</taxon>
        <taxon>Kineococcus</taxon>
    </lineage>
</organism>
<reference evidence="2 3" key="1">
    <citation type="submission" date="2020-08" db="EMBL/GenBank/DDBJ databases">
        <title>The Agave Microbiome: Exploring the role of microbial communities in plant adaptations to desert environments.</title>
        <authorList>
            <person name="Partida-Martinez L.P."/>
        </authorList>
    </citation>
    <scope>NUCLEOTIDE SEQUENCE [LARGE SCALE GENOMIC DNA]</scope>
    <source>
        <strain evidence="2 3">AS2.23</strain>
    </source>
</reference>
<gene>
    <name evidence="2" type="ORF">FHR75_004399</name>
</gene>
<protein>
    <submittedName>
        <fullName evidence="2">Uncharacterized protein</fullName>
    </submittedName>
</protein>
<evidence type="ECO:0000313" key="3">
    <source>
        <dbReference type="Proteomes" id="UP000533269"/>
    </source>
</evidence>
<feature type="transmembrane region" description="Helical" evidence="1">
    <location>
        <begin position="86"/>
        <end position="106"/>
    </location>
</feature>
<reference evidence="2 3" key="2">
    <citation type="submission" date="2020-08" db="EMBL/GenBank/DDBJ databases">
        <authorList>
            <person name="Partida-Martinez L."/>
            <person name="Huntemann M."/>
            <person name="Clum A."/>
            <person name="Wang J."/>
            <person name="Palaniappan K."/>
            <person name="Ritter S."/>
            <person name="Chen I.-M."/>
            <person name="Stamatis D."/>
            <person name="Reddy T."/>
            <person name="O'Malley R."/>
            <person name="Daum C."/>
            <person name="Shapiro N."/>
            <person name="Ivanova N."/>
            <person name="Kyrpides N."/>
            <person name="Woyke T."/>
        </authorList>
    </citation>
    <scope>NUCLEOTIDE SEQUENCE [LARGE SCALE GENOMIC DNA]</scope>
    <source>
        <strain evidence="2 3">AS2.23</strain>
    </source>
</reference>
<dbReference type="AlphaFoldDB" id="A0A7W4XYW3"/>
<feature type="transmembrane region" description="Helical" evidence="1">
    <location>
        <begin position="60"/>
        <end position="80"/>
    </location>
</feature>
<proteinExistence type="predicted"/>
<dbReference type="Proteomes" id="UP000533269">
    <property type="component" value="Unassembled WGS sequence"/>
</dbReference>
<sequence length="123" mass="13498">MTWKRWDHPAGRRLLLVAGLELALALFSRGVGTQSDVIAGLWLALGLWLVHRIHHGGHTAWSVLLTLSGLAVALGVVSFALNNLPWWQVLIPWVLNGVQVVLLLSVPVREWTRAPRPAAAARP</sequence>
<evidence type="ECO:0000256" key="1">
    <source>
        <dbReference type="SAM" id="Phobius"/>
    </source>
</evidence>
<name>A0A7W4XYW3_KINRA</name>
<comment type="caution">
    <text evidence="2">The sequence shown here is derived from an EMBL/GenBank/DDBJ whole genome shotgun (WGS) entry which is preliminary data.</text>
</comment>
<feature type="transmembrane region" description="Helical" evidence="1">
    <location>
        <begin position="12"/>
        <end position="31"/>
    </location>
</feature>
<keyword evidence="1" id="KW-1133">Transmembrane helix</keyword>
<dbReference type="EMBL" id="JACHVY010000010">
    <property type="protein sequence ID" value="MBB2903556.1"/>
    <property type="molecule type" value="Genomic_DNA"/>
</dbReference>
<dbReference type="RefSeq" id="WP_183393156.1">
    <property type="nucleotide sequence ID" value="NZ_JACHVY010000010.1"/>
</dbReference>
<keyword evidence="1" id="KW-0472">Membrane</keyword>
<evidence type="ECO:0000313" key="2">
    <source>
        <dbReference type="EMBL" id="MBB2903556.1"/>
    </source>
</evidence>
<accession>A0A7W4XYW3</accession>
<keyword evidence="1" id="KW-0812">Transmembrane</keyword>